<dbReference type="InterPro" id="IPR036259">
    <property type="entry name" value="MFS_trans_sf"/>
</dbReference>
<evidence type="ECO:0000256" key="5">
    <source>
        <dbReference type="ARBA" id="ARBA00023136"/>
    </source>
</evidence>
<evidence type="ECO:0000256" key="4">
    <source>
        <dbReference type="ARBA" id="ARBA00022989"/>
    </source>
</evidence>
<feature type="transmembrane region" description="Helical" evidence="7">
    <location>
        <begin position="420"/>
        <end position="443"/>
    </location>
</feature>
<evidence type="ECO:0000313" key="9">
    <source>
        <dbReference type="EMBL" id="KAF2084054.1"/>
    </source>
</evidence>
<comment type="caution">
    <text evidence="9">The sequence shown here is derived from an EMBL/GenBank/DDBJ whole genome shotgun (WGS) entry which is preliminary data.</text>
</comment>
<dbReference type="EMBL" id="ML978747">
    <property type="protein sequence ID" value="KAF2084054.1"/>
    <property type="molecule type" value="Genomic_DNA"/>
</dbReference>
<feature type="transmembrane region" description="Helical" evidence="7">
    <location>
        <begin position="488"/>
        <end position="510"/>
    </location>
</feature>
<dbReference type="AlphaFoldDB" id="A0A9P4HLY7"/>
<dbReference type="InterPro" id="IPR011701">
    <property type="entry name" value="MFS"/>
</dbReference>
<dbReference type="SUPFAM" id="SSF103473">
    <property type="entry name" value="MFS general substrate transporter"/>
    <property type="match status" value="1"/>
</dbReference>
<dbReference type="InterPro" id="IPR020846">
    <property type="entry name" value="MFS_dom"/>
</dbReference>
<dbReference type="PROSITE" id="PS50850">
    <property type="entry name" value="MFS"/>
    <property type="match status" value="1"/>
</dbReference>
<dbReference type="Gene3D" id="1.20.1250.20">
    <property type="entry name" value="MFS general substrate transporter like domains"/>
    <property type="match status" value="1"/>
</dbReference>
<dbReference type="PANTHER" id="PTHR23502">
    <property type="entry name" value="MAJOR FACILITATOR SUPERFAMILY"/>
    <property type="match status" value="1"/>
</dbReference>
<dbReference type="Proteomes" id="UP000799776">
    <property type="component" value="Unassembled WGS sequence"/>
</dbReference>
<dbReference type="Pfam" id="PF07690">
    <property type="entry name" value="MFS_1"/>
    <property type="match status" value="1"/>
</dbReference>
<evidence type="ECO:0000313" key="10">
    <source>
        <dbReference type="Proteomes" id="UP000799776"/>
    </source>
</evidence>
<dbReference type="GO" id="GO:0022857">
    <property type="term" value="F:transmembrane transporter activity"/>
    <property type="evidence" value="ECO:0007669"/>
    <property type="project" value="InterPro"/>
</dbReference>
<proteinExistence type="inferred from homology"/>
<dbReference type="PANTHER" id="PTHR23502:SF52">
    <property type="entry name" value="MULTIDRUG TRANSPORTER, PUTATIVE (AFU_ORTHOLOGUE AFUA_2G17730)-RELATED"/>
    <property type="match status" value="1"/>
</dbReference>
<evidence type="ECO:0000256" key="2">
    <source>
        <dbReference type="ARBA" id="ARBA00008335"/>
    </source>
</evidence>
<feature type="transmembrane region" description="Helical" evidence="7">
    <location>
        <begin position="178"/>
        <end position="199"/>
    </location>
</feature>
<feature type="transmembrane region" description="Helical" evidence="7">
    <location>
        <begin position="148"/>
        <end position="166"/>
    </location>
</feature>
<feature type="transmembrane region" description="Helical" evidence="7">
    <location>
        <begin position="78"/>
        <end position="99"/>
    </location>
</feature>
<dbReference type="FunFam" id="1.20.1250.20:FF:000082">
    <property type="entry name" value="MFS multidrug transporter, putative"/>
    <property type="match status" value="1"/>
</dbReference>
<keyword evidence="10" id="KW-1185">Reference proteome</keyword>
<keyword evidence="4 7" id="KW-1133">Transmembrane helix</keyword>
<feature type="transmembrane region" description="Helical" evidence="7">
    <location>
        <begin position="352"/>
        <end position="372"/>
    </location>
</feature>
<evidence type="ECO:0000259" key="8">
    <source>
        <dbReference type="PROSITE" id="PS50850"/>
    </source>
</evidence>
<dbReference type="GO" id="GO:0005886">
    <property type="term" value="C:plasma membrane"/>
    <property type="evidence" value="ECO:0007669"/>
    <property type="project" value="TreeGrafter"/>
</dbReference>
<dbReference type="OrthoDB" id="5403280at2759"/>
<feature type="domain" description="Major facilitator superfamily (MFS) profile" evidence="8">
    <location>
        <begin position="80"/>
        <end position="515"/>
    </location>
</feature>
<evidence type="ECO:0000256" key="1">
    <source>
        <dbReference type="ARBA" id="ARBA00004141"/>
    </source>
</evidence>
<feature type="transmembrane region" description="Helical" evidence="7">
    <location>
        <begin position="455"/>
        <end position="476"/>
    </location>
</feature>
<comment type="similarity">
    <text evidence="2">Belongs to the major facilitator superfamily.</text>
</comment>
<feature type="transmembrane region" description="Helical" evidence="7">
    <location>
        <begin position="393"/>
        <end position="414"/>
    </location>
</feature>
<sequence>MTSHPPPQAVEKHPDGSQNDTPTEDPEKQTGPDEPNFASRLSEGKSDSMGSAPQPSEEYIECPGRSQYRFNWSESRKWLITVVACFITFIVGINGTAITTAATQINERFNVSDASFPNSYWPITSWTVAAGIFPLAGLPLMETFGLRYGYLAAYCVFVVFIIPQAVCQNYATLIVSRVFSGGCAGILQNIAGGIVSDIWRGEGARSTPTALFIWAYLAGTTIGPVIGGAILKYLYWRWILYIQLIFYGAFFPLIYTVIPEIRAAVILSRRAAHLRHTTRLPYHTPDDLTHTSLSTLVTTAICRPLRMLCTEYVVFSITLWSAFCFGNCLLFTQSVGTVFTTLYSFTSPQTGFVQSALVIGITLGFLASLPHTRIYLRTRARNPERPNHPIPEARLYLSIPGSFVGLAGGFFWYAWTSYPFLPWILPAIGLGLVGFGIFTVVCAASNYLEDAYEKYAASAMAAVAFGENLFAGFLPLAEAAMYERLGLNWASCLLAFLGLALSAAPVVLVVKGRGLRARSPFMGESLH</sequence>
<feature type="transmembrane region" description="Helical" evidence="7">
    <location>
        <begin position="238"/>
        <end position="258"/>
    </location>
</feature>
<accession>A0A9P4HLY7</accession>
<feature type="transmembrane region" description="Helical" evidence="7">
    <location>
        <begin position="119"/>
        <end position="141"/>
    </location>
</feature>
<evidence type="ECO:0000256" key="6">
    <source>
        <dbReference type="SAM" id="MobiDB-lite"/>
    </source>
</evidence>
<evidence type="ECO:0000256" key="7">
    <source>
        <dbReference type="SAM" id="Phobius"/>
    </source>
</evidence>
<name>A0A9P4HLY7_9PEZI</name>
<keyword evidence="3 7" id="KW-0812">Transmembrane</keyword>
<feature type="region of interest" description="Disordered" evidence="6">
    <location>
        <begin position="1"/>
        <end position="58"/>
    </location>
</feature>
<reference evidence="9" key="1">
    <citation type="journal article" date="2020" name="Stud. Mycol.">
        <title>101 Dothideomycetes genomes: a test case for predicting lifestyles and emergence of pathogens.</title>
        <authorList>
            <person name="Haridas S."/>
            <person name="Albert R."/>
            <person name="Binder M."/>
            <person name="Bloem J."/>
            <person name="Labutti K."/>
            <person name="Salamov A."/>
            <person name="Andreopoulos B."/>
            <person name="Baker S."/>
            <person name="Barry K."/>
            <person name="Bills G."/>
            <person name="Bluhm B."/>
            <person name="Cannon C."/>
            <person name="Castanera R."/>
            <person name="Culley D."/>
            <person name="Daum C."/>
            <person name="Ezra D."/>
            <person name="Gonzalez J."/>
            <person name="Henrissat B."/>
            <person name="Kuo A."/>
            <person name="Liang C."/>
            <person name="Lipzen A."/>
            <person name="Lutzoni F."/>
            <person name="Magnuson J."/>
            <person name="Mondo S."/>
            <person name="Nolan M."/>
            <person name="Ohm R."/>
            <person name="Pangilinan J."/>
            <person name="Park H.-J."/>
            <person name="Ramirez L."/>
            <person name="Alfaro M."/>
            <person name="Sun H."/>
            <person name="Tritt A."/>
            <person name="Yoshinaga Y."/>
            <person name="Zwiers L.-H."/>
            <person name="Turgeon B."/>
            <person name="Goodwin S."/>
            <person name="Spatafora J."/>
            <person name="Crous P."/>
            <person name="Grigoriev I."/>
        </authorList>
    </citation>
    <scope>NUCLEOTIDE SEQUENCE</scope>
    <source>
        <strain evidence="9">CBS 121410</strain>
    </source>
</reference>
<feature type="transmembrane region" description="Helical" evidence="7">
    <location>
        <begin position="312"/>
        <end position="332"/>
    </location>
</feature>
<protein>
    <submittedName>
        <fullName evidence="9">MFS general substrate transporter</fullName>
    </submittedName>
</protein>
<keyword evidence="5 7" id="KW-0472">Membrane</keyword>
<comment type="subcellular location">
    <subcellularLocation>
        <location evidence="1">Membrane</location>
        <topology evidence="1">Multi-pass membrane protein</topology>
    </subcellularLocation>
</comment>
<gene>
    <name evidence="9" type="ORF">K490DRAFT_76109</name>
</gene>
<feature type="transmembrane region" description="Helical" evidence="7">
    <location>
        <begin position="211"/>
        <end position="232"/>
    </location>
</feature>
<organism evidence="9 10">
    <name type="scientific">Saccharata proteae CBS 121410</name>
    <dbReference type="NCBI Taxonomy" id="1314787"/>
    <lineage>
        <taxon>Eukaryota</taxon>
        <taxon>Fungi</taxon>
        <taxon>Dikarya</taxon>
        <taxon>Ascomycota</taxon>
        <taxon>Pezizomycotina</taxon>
        <taxon>Dothideomycetes</taxon>
        <taxon>Dothideomycetes incertae sedis</taxon>
        <taxon>Botryosphaeriales</taxon>
        <taxon>Saccharataceae</taxon>
        <taxon>Saccharata</taxon>
    </lineage>
</organism>
<evidence type="ECO:0000256" key="3">
    <source>
        <dbReference type="ARBA" id="ARBA00022692"/>
    </source>
</evidence>